<dbReference type="AlphaFoldDB" id="A0A6J7K4E8"/>
<organism evidence="1">
    <name type="scientific">freshwater metagenome</name>
    <dbReference type="NCBI Taxonomy" id="449393"/>
    <lineage>
        <taxon>unclassified sequences</taxon>
        <taxon>metagenomes</taxon>
        <taxon>ecological metagenomes</taxon>
    </lineage>
</organism>
<gene>
    <name evidence="1" type="ORF">UFOPK3772_01486</name>
</gene>
<reference evidence="1" key="1">
    <citation type="submission" date="2020-05" db="EMBL/GenBank/DDBJ databases">
        <authorList>
            <person name="Chiriac C."/>
            <person name="Salcher M."/>
            <person name="Ghai R."/>
            <person name="Kavagutti S V."/>
        </authorList>
    </citation>
    <scope>NUCLEOTIDE SEQUENCE</scope>
</reference>
<proteinExistence type="predicted"/>
<dbReference type="EMBL" id="CAFBNE010000042">
    <property type="protein sequence ID" value="CAB4950167.1"/>
    <property type="molecule type" value="Genomic_DNA"/>
</dbReference>
<name>A0A6J7K4E8_9ZZZZ</name>
<accession>A0A6J7K4E8</accession>
<sequence>MGGSAEREPLWVAEFLTSLTLMVFWRAPAAIGVPITVMLANQATSSGRATLAWWAKRPVEVVREAGVQAWSAGSLGLSDADPIERTVRRTVLRSGHPAVKAVARANPGTPKVDRHAVVEQFVARGQLAVDDGGRLSIVARRRGRSGASDLLDRICVGDDESAKVP</sequence>
<protein>
    <submittedName>
        <fullName evidence="1">Unannotated protein</fullName>
    </submittedName>
</protein>
<evidence type="ECO:0000313" key="1">
    <source>
        <dbReference type="EMBL" id="CAB4950167.1"/>
    </source>
</evidence>